<dbReference type="InterPro" id="IPR005545">
    <property type="entry name" value="YCII"/>
</dbReference>
<gene>
    <name evidence="3" type="ORF">H9870_01365</name>
</gene>
<comment type="similarity">
    <text evidence="1">Belongs to the YciI family.</text>
</comment>
<dbReference type="Proteomes" id="UP000824190">
    <property type="component" value="Unassembled WGS sequence"/>
</dbReference>
<dbReference type="EMBL" id="DXGC01000012">
    <property type="protein sequence ID" value="HIW90307.1"/>
    <property type="molecule type" value="Genomic_DNA"/>
</dbReference>
<comment type="caution">
    <text evidence="3">The sequence shown here is derived from an EMBL/GenBank/DDBJ whole genome shotgun (WGS) entry which is preliminary data.</text>
</comment>
<reference evidence="3" key="1">
    <citation type="journal article" date="2021" name="PeerJ">
        <title>Extensive microbial diversity within the chicken gut microbiome revealed by metagenomics and culture.</title>
        <authorList>
            <person name="Gilroy R."/>
            <person name="Ravi A."/>
            <person name="Getino M."/>
            <person name="Pursley I."/>
            <person name="Horton D.L."/>
            <person name="Alikhan N.F."/>
            <person name="Baker D."/>
            <person name="Gharbi K."/>
            <person name="Hall N."/>
            <person name="Watson M."/>
            <person name="Adriaenssens E.M."/>
            <person name="Foster-Nyarko E."/>
            <person name="Jarju S."/>
            <person name="Secka A."/>
            <person name="Antonio M."/>
            <person name="Oren A."/>
            <person name="Chaudhuri R.R."/>
            <person name="La Ragione R."/>
            <person name="Hildebrand F."/>
            <person name="Pallen M.J."/>
        </authorList>
    </citation>
    <scope>NUCLEOTIDE SEQUENCE</scope>
    <source>
        <strain evidence="3">CHK32-1732</strain>
    </source>
</reference>
<dbReference type="SUPFAM" id="SSF54909">
    <property type="entry name" value="Dimeric alpha+beta barrel"/>
    <property type="match status" value="1"/>
</dbReference>
<sequence length="101" mass="10808">MYAVILDYVRPLSEIDAALPDHVAWLDEQYDAGILVASGRREPRVGGIILAADVPRDVLDAAIAGDPFAVRGLATHAVHEFHPSKWSSDIGGPAPRADVLI</sequence>
<evidence type="ECO:0000256" key="1">
    <source>
        <dbReference type="ARBA" id="ARBA00007689"/>
    </source>
</evidence>
<dbReference type="PANTHER" id="PTHR37828:SF1">
    <property type="entry name" value="YCII-RELATED DOMAIN-CONTAINING PROTEIN"/>
    <property type="match status" value="1"/>
</dbReference>
<dbReference type="AlphaFoldDB" id="A0A9D1RP92"/>
<reference evidence="3" key="2">
    <citation type="submission" date="2021-04" db="EMBL/GenBank/DDBJ databases">
        <authorList>
            <person name="Gilroy R."/>
        </authorList>
    </citation>
    <scope>NUCLEOTIDE SEQUENCE</scope>
    <source>
        <strain evidence="3">CHK32-1732</strain>
    </source>
</reference>
<evidence type="ECO:0000313" key="3">
    <source>
        <dbReference type="EMBL" id="HIW90307.1"/>
    </source>
</evidence>
<evidence type="ECO:0000313" key="4">
    <source>
        <dbReference type="Proteomes" id="UP000824190"/>
    </source>
</evidence>
<feature type="domain" description="YCII-related" evidence="2">
    <location>
        <begin position="1"/>
        <end position="81"/>
    </location>
</feature>
<evidence type="ECO:0000259" key="2">
    <source>
        <dbReference type="Pfam" id="PF03795"/>
    </source>
</evidence>
<protein>
    <recommendedName>
        <fullName evidence="2">YCII-related domain-containing protein</fullName>
    </recommendedName>
</protein>
<dbReference type="InterPro" id="IPR011008">
    <property type="entry name" value="Dimeric_a/b-barrel"/>
</dbReference>
<dbReference type="PANTHER" id="PTHR37828">
    <property type="entry name" value="GSR2449 PROTEIN"/>
    <property type="match status" value="1"/>
</dbReference>
<dbReference type="Pfam" id="PF03795">
    <property type="entry name" value="YCII"/>
    <property type="match status" value="1"/>
</dbReference>
<proteinExistence type="inferred from homology"/>
<name>A0A9D1RP92_9CORY</name>
<accession>A0A9D1RP92</accession>
<organism evidence="3 4">
    <name type="scientific">Candidatus Corynebacterium avicola</name>
    <dbReference type="NCBI Taxonomy" id="2838527"/>
    <lineage>
        <taxon>Bacteria</taxon>
        <taxon>Bacillati</taxon>
        <taxon>Actinomycetota</taxon>
        <taxon>Actinomycetes</taxon>
        <taxon>Mycobacteriales</taxon>
        <taxon>Corynebacteriaceae</taxon>
        <taxon>Corynebacterium</taxon>
    </lineage>
</organism>